<evidence type="ECO:0000313" key="5">
    <source>
        <dbReference type="Proteomes" id="UP000510721"/>
    </source>
</evidence>
<dbReference type="KEGG" id="emx:FKV68_04795"/>
<keyword evidence="5" id="KW-1185">Reference proteome</keyword>
<gene>
    <name evidence="4" type="ORF">FKV68_04795</name>
</gene>
<dbReference type="InterPro" id="IPR020845">
    <property type="entry name" value="AMP-binding_CS"/>
</dbReference>
<name>A0A859QH20_9HYPH</name>
<dbReference type="InterPro" id="IPR000873">
    <property type="entry name" value="AMP-dep_synth/lig_dom"/>
</dbReference>
<reference evidence="4 5" key="1">
    <citation type="submission" date="2019-06" db="EMBL/GenBank/DDBJ databases">
        <title>Complete genome sequence of Ensifer mexicanus ITTG R7 isolated from nodules of Acacia angustissima (Mill.) Kuntze.</title>
        <authorList>
            <person name="Rincon-Rosales R."/>
            <person name="Rogel M.A."/>
            <person name="Guerrero G."/>
            <person name="Rincon-Molina C.I."/>
            <person name="Lopez-Lopez A."/>
            <person name="Martinez-Romero E."/>
        </authorList>
    </citation>
    <scope>NUCLEOTIDE SEQUENCE [LARGE SCALE GENOMIC DNA]</scope>
    <source>
        <strain evidence="4 5">ITTG R7</strain>
    </source>
</reference>
<evidence type="ECO:0000256" key="2">
    <source>
        <dbReference type="ARBA" id="ARBA00022598"/>
    </source>
</evidence>
<comment type="similarity">
    <text evidence="1">Belongs to the ATP-dependent AMP-binding enzyme family.</text>
</comment>
<dbReference type="InterPro" id="IPR045851">
    <property type="entry name" value="AMP-bd_C_sf"/>
</dbReference>
<dbReference type="PROSITE" id="PS00455">
    <property type="entry name" value="AMP_BINDING"/>
    <property type="match status" value="1"/>
</dbReference>
<dbReference type="EMBL" id="CP041238">
    <property type="protein sequence ID" value="QLL60820.1"/>
    <property type="molecule type" value="Genomic_DNA"/>
</dbReference>
<dbReference type="InterPro" id="IPR025110">
    <property type="entry name" value="AMP-bd_C"/>
</dbReference>
<proteinExistence type="inferred from homology"/>
<dbReference type="Gene3D" id="3.30.300.30">
    <property type="match status" value="1"/>
</dbReference>
<evidence type="ECO:0000313" key="4">
    <source>
        <dbReference type="EMBL" id="QLL60820.1"/>
    </source>
</evidence>
<evidence type="ECO:0000256" key="3">
    <source>
        <dbReference type="ARBA" id="ARBA00022723"/>
    </source>
</evidence>
<keyword evidence="3" id="KW-0479">Metal-binding</keyword>
<organism evidence="4 5">
    <name type="scientific">Sinorhizobium mexicanum</name>
    <dbReference type="NCBI Taxonomy" id="375549"/>
    <lineage>
        <taxon>Bacteria</taxon>
        <taxon>Pseudomonadati</taxon>
        <taxon>Pseudomonadota</taxon>
        <taxon>Alphaproteobacteria</taxon>
        <taxon>Hyphomicrobiales</taxon>
        <taxon>Rhizobiaceae</taxon>
        <taxon>Sinorhizobium/Ensifer group</taxon>
        <taxon>Sinorhizobium</taxon>
    </lineage>
</organism>
<dbReference type="Pfam" id="PF13193">
    <property type="entry name" value="AMP-binding_C"/>
    <property type="match status" value="1"/>
</dbReference>
<protein>
    <submittedName>
        <fullName evidence="4">Long-chain fatty acid--CoA ligase</fullName>
    </submittedName>
</protein>
<accession>A0A859QH20</accession>
<dbReference type="AlphaFoldDB" id="A0A859QH20"/>
<keyword evidence="2 4" id="KW-0436">Ligase</keyword>
<dbReference type="GO" id="GO:0046872">
    <property type="term" value="F:metal ion binding"/>
    <property type="evidence" value="ECO:0007669"/>
    <property type="project" value="UniProtKB-KW"/>
</dbReference>
<evidence type="ECO:0000256" key="1">
    <source>
        <dbReference type="ARBA" id="ARBA00006432"/>
    </source>
</evidence>
<dbReference type="GO" id="GO:0006631">
    <property type="term" value="P:fatty acid metabolic process"/>
    <property type="evidence" value="ECO:0007669"/>
    <property type="project" value="TreeGrafter"/>
</dbReference>
<dbReference type="GO" id="GO:0031956">
    <property type="term" value="F:medium-chain fatty acid-CoA ligase activity"/>
    <property type="evidence" value="ECO:0007669"/>
    <property type="project" value="TreeGrafter"/>
</dbReference>
<dbReference type="PANTHER" id="PTHR43201:SF5">
    <property type="entry name" value="MEDIUM-CHAIN ACYL-COA LIGASE ACSF2, MITOCHONDRIAL"/>
    <property type="match status" value="1"/>
</dbReference>
<dbReference type="RefSeq" id="WP_180940382.1">
    <property type="nucleotide sequence ID" value="NZ_CP041238.1"/>
</dbReference>
<dbReference type="Proteomes" id="UP000510721">
    <property type="component" value="Chromosome"/>
</dbReference>
<dbReference type="SUPFAM" id="SSF56801">
    <property type="entry name" value="Acetyl-CoA synthetase-like"/>
    <property type="match status" value="1"/>
</dbReference>
<dbReference type="InterPro" id="IPR042099">
    <property type="entry name" value="ANL_N_sf"/>
</dbReference>
<sequence>MPLAEAITRRAGERPHDPAFRIEDRVFSFRELATGASRILGAIEQWVPAKAGGSILSGRARLIALQTGNHPLFAAAFIAATAGGNCAALIDPHLPEPTRRRMIEQLRPDIMVHPDGHAVRLDRPATGQNTLIGIAADGMRTIPVGEGGEPFLIVFTSGTTGEPKAIVRDRRSWRLSLETGQSFFGIGAETTTYAPGPLAHGLTLYALAESLKAGAEFIGARHFDPLQAVATIAARKVKRLVLVPTMLRRLCEQVRGSTALPLVEAITVAGAKLTPADRKAARLAFPEARIIEYYGASELGFITVAGTSDNHAPTAVGRAFPGVRLEILDEAGNRLPAGETGTIFVESTLISDGYVAGGDGAGFRRHGDLATVGDVGFLDPNGTLHLIGRAGGMVLSGGNNIYPSEIEAVIMAADNVSAVQVLGLDHPDLGSELAAIIQPHDEAFDHLALERHLAAALPRYKHPRKIWLCRELPMTASGKIAIKELRLWIAEGNGALERLV</sequence>
<dbReference type="Gene3D" id="3.40.50.12780">
    <property type="entry name" value="N-terminal domain of ligase-like"/>
    <property type="match status" value="1"/>
</dbReference>
<dbReference type="Pfam" id="PF00501">
    <property type="entry name" value="AMP-binding"/>
    <property type="match status" value="1"/>
</dbReference>
<dbReference type="PANTHER" id="PTHR43201">
    <property type="entry name" value="ACYL-COA SYNTHETASE"/>
    <property type="match status" value="1"/>
</dbReference>